<dbReference type="SMART" id="SM00312">
    <property type="entry name" value="PX"/>
    <property type="match status" value="1"/>
</dbReference>
<keyword evidence="2" id="KW-0926">Vacuole</keyword>
<reference evidence="8" key="1">
    <citation type="submission" date="2023-02" db="EMBL/GenBank/DDBJ databases">
        <title>Identification and recombinant expression of a fungal hydrolase from Papiliotrema laurentii that hydrolyzes apple cutin and clears colloidal polyester polyurethane.</title>
        <authorList>
            <consortium name="DOE Joint Genome Institute"/>
            <person name="Roman V.A."/>
            <person name="Bojanowski C."/>
            <person name="Crable B.R."/>
            <person name="Wagner D.N."/>
            <person name="Hung C.S."/>
            <person name="Nadeau L.J."/>
            <person name="Schratz L."/>
            <person name="Haridas S."/>
            <person name="Pangilinan J."/>
            <person name="Lipzen A."/>
            <person name="Na H."/>
            <person name="Yan M."/>
            <person name="Ng V."/>
            <person name="Grigoriev I.V."/>
            <person name="Spatafora J.W."/>
            <person name="Barlow D."/>
            <person name="Biffinger J."/>
            <person name="Kelley-Loughnane N."/>
            <person name="Varaljay V.A."/>
            <person name="Crookes-Goodson W.J."/>
        </authorList>
    </citation>
    <scope>NUCLEOTIDE SEQUENCE</scope>
    <source>
        <strain evidence="8">5307AH</strain>
    </source>
</reference>
<accession>A0AAD9FU83</accession>
<dbReference type="GO" id="GO:0097576">
    <property type="term" value="P:vacuole fusion"/>
    <property type="evidence" value="ECO:0007669"/>
    <property type="project" value="UniProtKB-ARBA"/>
</dbReference>
<evidence type="ECO:0000259" key="7">
    <source>
        <dbReference type="PROSITE" id="PS50195"/>
    </source>
</evidence>
<dbReference type="Proteomes" id="UP001182556">
    <property type="component" value="Unassembled WGS sequence"/>
</dbReference>
<dbReference type="FunFam" id="1.20.5.110:FF:000058">
    <property type="entry name" value="VAM7p Vacuolar SNARE protein"/>
    <property type="match status" value="1"/>
</dbReference>
<dbReference type="PANTHER" id="PTHR22775:SF3">
    <property type="entry name" value="SORTING NEXIN-13"/>
    <property type="match status" value="1"/>
</dbReference>
<evidence type="ECO:0000256" key="1">
    <source>
        <dbReference type="ARBA" id="ARBA00004116"/>
    </source>
</evidence>
<evidence type="ECO:0000313" key="9">
    <source>
        <dbReference type="Proteomes" id="UP001182556"/>
    </source>
</evidence>
<feature type="compositionally biased region" description="Basic and acidic residues" evidence="5">
    <location>
        <begin position="286"/>
        <end position="295"/>
    </location>
</feature>
<dbReference type="SUPFAM" id="SSF58038">
    <property type="entry name" value="SNARE fusion complex"/>
    <property type="match status" value="1"/>
</dbReference>
<dbReference type="PROSITE" id="PS50192">
    <property type="entry name" value="T_SNARE"/>
    <property type="match status" value="1"/>
</dbReference>
<evidence type="ECO:0000313" key="8">
    <source>
        <dbReference type="EMBL" id="KAK1926208.1"/>
    </source>
</evidence>
<dbReference type="Gene3D" id="3.30.1520.10">
    <property type="entry name" value="Phox-like domain"/>
    <property type="match status" value="1"/>
</dbReference>
<feature type="region of interest" description="Disordered" evidence="5">
    <location>
        <begin position="240"/>
        <end position="295"/>
    </location>
</feature>
<dbReference type="GO" id="GO:0007034">
    <property type="term" value="P:vacuolar transport"/>
    <property type="evidence" value="ECO:0007669"/>
    <property type="project" value="UniProtKB-ARBA"/>
</dbReference>
<organism evidence="8 9">
    <name type="scientific">Papiliotrema laurentii</name>
    <name type="common">Cryptococcus laurentii</name>
    <dbReference type="NCBI Taxonomy" id="5418"/>
    <lineage>
        <taxon>Eukaryota</taxon>
        <taxon>Fungi</taxon>
        <taxon>Dikarya</taxon>
        <taxon>Basidiomycota</taxon>
        <taxon>Agaricomycotina</taxon>
        <taxon>Tremellomycetes</taxon>
        <taxon>Tremellales</taxon>
        <taxon>Rhynchogastremaceae</taxon>
        <taxon>Papiliotrema</taxon>
    </lineage>
</organism>
<keyword evidence="3" id="KW-0175">Coiled coil</keyword>
<proteinExistence type="predicted"/>
<sequence>MASGDIQNIAITSTQTIPQPKPHTTYTIQISTPIRTWTVDRRYNDFVSLHDELKSSTSKEPPASLPPKHPWSLTRSAYDDKIIRERRVLLETYLRAILTHKNPVWRTSYTFLDFLAVPQHTANRKGSSGDTDGIHWTPANWLAEHGKVEGSIRAIRSELLKRDALASMGDAAGSRGSSVAAKKLIREAGEKIDMLARGLEVIGSAVGDGERKRRGEMVESLRNERADLGRMAEAGVRTSREVMGGSSGFSRTSGSGTTSGVMPGGSASLWGNGNSAQPATGRVFGKKPEETDETRPLDDRGVLQLQQTKMEGQDDQLKELSKILQRQRGMGEEIHREIGEQTAMLEDIEHGVDKVGGKMARAKRNMNKLG</sequence>
<dbReference type="PANTHER" id="PTHR22775">
    <property type="entry name" value="SORTING NEXIN"/>
    <property type="match status" value="1"/>
</dbReference>
<feature type="compositionally biased region" description="Polar residues" evidence="5">
    <location>
        <begin position="269"/>
        <end position="278"/>
    </location>
</feature>
<dbReference type="Gene3D" id="1.20.5.110">
    <property type="match status" value="1"/>
</dbReference>
<feature type="domain" description="PX" evidence="7">
    <location>
        <begin position="4"/>
        <end position="121"/>
    </location>
</feature>
<evidence type="ECO:0000256" key="5">
    <source>
        <dbReference type="SAM" id="MobiDB-lite"/>
    </source>
</evidence>
<dbReference type="CDD" id="cd15858">
    <property type="entry name" value="SNARE_VAM7"/>
    <property type="match status" value="1"/>
</dbReference>
<gene>
    <name evidence="8" type="ORF">DB88DRAFT_481070</name>
</gene>
<evidence type="ECO:0000256" key="3">
    <source>
        <dbReference type="ARBA" id="ARBA00023054"/>
    </source>
</evidence>
<dbReference type="EMBL" id="JAODAN010000002">
    <property type="protein sequence ID" value="KAK1926208.1"/>
    <property type="molecule type" value="Genomic_DNA"/>
</dbReference>
<feature type="domain" description="T-SNARE coiled-coil homology" evidence="6">
    <location>
        <begin position="307"/>
        <end position="369"/>
    </location>
</feature>
<evidence type="ECO:0000256" key="2">
    <source>
        <dbReference type="ARBA" id="ARBA00022554"/>
    </source>
</evidence>
<dbReference type="InterPro" id="IPR000727">
    <property type="entry name" value="T_SNARE_dom"/>
</dbReference>
<evidence type="ECO:0000259" key="6">
    <source>
        <dbReference type="PROSITE" id="PS50192"/>
    </source>
</evidence>
<comment type="subcellular location">
    <subcellularLocation>
        <location evidence="1">Vacuole</location>
    </subcellularLocation>
</comment>
<dbReference type="PROSITE" id="PS50195">
    <property type="entry name" value="PX"/>
    <property type="match status" value="1"/>
</dbReference>
<comment type="function">
    <text evidence="4">Essential for proper morphogenesis of the vacuole. May exist as structural reinforcement on the surface of the vacuolar membrane and be required for maintenance against rupture by osmotic pressure.</text>
</comment>
<dbReference type="Pfam" id="PF00787">
    <property type="entry name" value="PX"/>
    <property type="match status" value="1"/>
</dbReference>
<dbReference type="InterPro" id="IPR036871">
    <property type="entry name" value="PX_dom_sf"/>
</dbReference>
<feature type="compositionally biased region" description="Low complexity" evidence="5">
    <location>
        <begin position="248"/>
        <end position="266"/>
    </location>
</feature>
<name>A0AAD9FU83_PAPLA</name>
<keyword evidence="9" id="KW-1185">Reference proteome</keyword>
<dbReference type="GO" id="GO:0016192">
    <property type="term" value="P:vesicle-mediated transport"/>
    <property type="evidence" value="ECO:0007669"/>
    <property type="project" value="UniProtKB-ARBA"/>
</dbReference>
<dbReference type="CDD" id="cd06897">
    <property type="entry name" value="PX_SNARE"/>
    <property type="match status" value="1"/>
</dbReference>
<protein>
    <submittedName>
        <fullName evidence="8">Phox homologous domain-containing protein</fullName>
    </submittedName>
</protein>
<dbReference type="InterPro" id="IPR001683">
    <property type="entry name" value="PX_dom"/>
</dbReference>
<comment type="caution">
    <text evidence="8">The sequence shown here is derived from an EMBL/GenBank/DDBJ whole genome shotgun (WGS) entry which is preliminary data.</text>
</comment>
<dbReference type="AlphaFoldDB" id="A0AAD9FU83"/>
<evidence type="ECO:0000256" key="4">
    <source>
        <dbReference type="ARBA" id="ARBA00054927"/>
    </source>
</evidence>
<dbReference type="GO" id="GO:0035091">
    <property type="term" value="F:phosphatidylinositol binding"/>
    <property type="evidence" value="ECO:0007669"/>
    <property type="project" value="InterPro"/>
</dbReference>
<dbReference type="SUPFAM" id="SSF64268">
    <property type="entry name" value="PX domain"/>
    <property type="match status" value="1"/>
</dbReference>
<dbReference type="GO" id="GO:0000329">
    <property type="term" value="C:fungal-type vacuole membrane"/>
    <property type="evidence" value="ECO:0007669"/>
    <property type="project" value="UniProtKB-ARBA"/>
</dbReference>
<dbReference type="SMART" id="SM00397">
    <property type="entry name" value="t_SNARE"/>
    <property type="match status" value="1"/>
</dbReference>